<dbReference type="RefSeq" id="WP_264496689.1">
    <property type="nucleotide sequence ID" value="NZ_CP109947.1"/>
</dbReference>
<dbReference type="PROSITE" id="PS50839">
    <property type="entry name" value="CHASE"/>
    <property type="match status" value="1"/>
</dbReference>
<protein>
    <recommendedName>
        <fullName evidence="1">CHASE domain-containing protein</fullName>
    </recommendedName>
</protein>
<sequence>MEMAPLSLSFYRPMLHGMDLSIDVNQRQAVQQSNVDKSAMTFDVDPVQISQEGRKQLQDDIISQPAPRFFSSDIDKALSQALADLPEQVSQAVYHIIDENFMNSTAVSGEQRQASLALGISQATYLAEHYISDAQKQSFLDTMKQIAAISQTRSTDPTGNVSYYNPPSYIPGTTEYKVDWSAIMKEKEPERYAKYFEALESGNAVKGLEELVSFVSDAAIKHPDWGREYQSNLAKQVNELEQTEISNPFADIDVSTPSNFISGAVDVLKSAFSEQTLQYSLKRIEQFFASLPPLSS</sequence>
<dbReference type="EMBL" id="CP125967">
    <property type="protein sequence ID" value="WWO39321.1"/>
    <property type="molecule type" value="Genomic_DNA"/>
</dbReference>
<dbReference type="InterPro" id="IPR006189">
    <property type="entry name" value="CHASE_dom"/>
</dbReference>
<dbReference type="Proteomes" id="UP001379444">
    <property type="component" value="Chromosome"/>
</dbReference>
<reference evidence="2 3" key="1">
    <citation type="journal article" date="2024" name="Front. Plant Sci.">
        <title>Comprehensive phenomic and genomic studies of the species, Pectobacterium cacticida and proposal for reclassification as Alcorniella cacticida comb. nov.</title>
        <authorList>
            <person name="Jonca J."/>
            <person name="Pirhonen M."/>
            <person name="Waleron M.M."/>
            <person name="Gawor J."/>
            <person name="Mrozik A."/>
            <person name="Smoktunowicz M."/>
            <person name="Waleron K."/>
            <person name="Waleron M."/>
        </authorList>
    </citation>
    <scope>NUCLEOTIDE SEQUENCE [LARGE SCALE GENOMIC DNA]</scope>
    <source>
        <strain evidence="2 3">DPMP6</strain>
    </source>
</reference>
<feature type="domain" description="CHASE" evidence="1">
    <location>
        <begin position="1"/>
        <end position="65"/>
    </location>
</feature>
<name>A0ABZ2GDQ8_9GAMM</name>
<gene>
    <name evidence="2" type="ORF">QNA12_04755</name>
</gene>
<accession>A0ABZ2GDQ8</accession>
<organism evidence="2 3">
    <name type="scientific">Pectobacterium cacticida</name>
    <dbReference type="NCBI Taxonomy" id="69221"/>
    <lineage>
        <taxon>Bacteria</taxon>
        <taxon>Pseudomonadati</taxon>
        <taxon>Pseudomonadota</taxon>
        <taxon>Gammaproteobacteria</taxon>
        <taxon>Enterobacterales</taxon>
        <taxon>Pectobacteriaceae</taxon>
        <taxon>Pectobacterium</taxon>
    </lineage>
</organism>
<keyword evidence="3" id="KW-1185">Reference proteome</keyword>
<proteinExistence type="predicted"/>
<evidence type="ECO:0000259" key="1">
    <source>
        <dbReference type="PROSITE" id="PS50839"/>
    </source>
</evidence>
<evidence type="ECO:0000313" key="2">
    <source>
        <dbReference type="EMBL" id="WWO39321.1"/>
    </source>
</evidence>
<evidence type="ECO:0000313" key="3">
    <source>
        <dbReference type="Proteomes" id="UP001379444"/>
    </source>
</evidence>